<sequence>MGLPAPKSVIIKTIERYEKKQKDNEPGSKGLEDNTQNDDSFSMAKKIEQLDVSKRLKQLHALASYNWST</sequence>
<dbReference type="AlphaFoldDB" id="A0AAV0Q2D3"/>
<protein>
    <submittedName>
        <fullName evidence="2">Uncharacterized protein</fullName>
    </submittedName>
</protein>
<organism evidence="2 3">
    <name type="scientific">Linum tenue</name>
    <dbReference type="NCBI Taxonomy" id="586396"/>
    <lineage>
        <taxon>Eukaryota</taxon>
        <taxon>Viridiplantae</taxon>
        <taxon>Streptophyta</taxon>
        <taxon>Embryophyta</taxon>
        <taxon>Tracheophyta</taxon>
        <taxon>Spermatophyta</taxon>
        <taxon>Magnoliopsida</taxon>
        <taxon>eudicotyledons</taxon>
        <taxon>Gunneridae</taxon>
        <taxon>Pentapetalae</taxon>
        <taxon>rosids</taxon>
        <taxon>fabids</taxon>
        <taxon>Malpighiales</taxon>
        <taxon>Linaceae</taxon>
        <taxon>Linum</taxon>
    </lineage>
</organism>
<keyword evidence="3" id="KW-1185">Reference proteome</keyword>
<proteinExistence type="predicted"/>
<evidence type="ECO:0000313" key="2">
    <source>
        <dbReference type="EMBL" id="CAI0476571.1"/>
    </source>
</evidence>
<name>A0AAV0Q2D3_9ROSI</name>
<reference evidence="2" key="1">
    <citation type="submission" date="2022-08" db="EMBL/GenBank/DDBJ databases">
        <authorList>
            <person name="Gutierrez-Valencia J."/>
        </authorList>
    </citation>
    <scope>NUCLEOTIDE SEQUENCE</scope>
</reference>
<feature type="compositionally biased region" description="Basic and acidic residues" evidence="1">
    <location>
        <begin position="15"/>
        <end position="32"/>
    </location>
</feature>
<gene>
    <name evidence="2" type="ORF">LITE_LOCUS40839</name>
</gene>
<evidence type="ECO:0000313" key="3">
    <source>
        <dbReference type="Proteomes" id="UP001154282"/>
    </source>
</evidence>
<feature type="region of interest" description="Disordered" evidence="1">
    <location>
        <begin position="15"/>
        <end position="42"/>
    </location>
</feature>
<evidence type="ECO:0000256" key="1">
    <source>
        <dbReference type="SAM" id="MobiDB-lite"/>
    </source>
</evidence>
<dbReference type="EMBL" id="CAMGYJ010000009">
    <property type="protein sequence ID" value="CAI0476571.1"/>
    <property type="molecule type" value="Genomic_DNA"/>
</dbReference>
<dbReference type="Proteomes" id="UP001154282">
    <property type="component" value="Unassembled WGS sequence"/>
</dbReference>
<comment type="caution">
    <text evidence="2">The sequence shown here is derived from an EMBL/GenBank/DDBJ whole genome shotgun (WGS) entry which is preliminary data.</text>
</comment>
<accession>A0AAV0Q2D3</accession>